<accession>A0ABR7TGY2</accession>
<proteinExistence type="predicted"/>
<keyword evidence="2" id="KW-1185">Reference proteome</keyword>
<comment type="caution">
    <text evidence="1">The sequence shown here is derived from an EMBL/GenBank/DDBJ whole genome shotgun (WGS) entry which is preliminary data.</text>
</comment>
<dbReference type="SUPFAM" id="SSF57783">
    <property type="entry name" value="Zinc beta-ribbon"/>
    <property type="match status" value="1"/>
</dbReference>
<reference evidence="1 2" key="1">
    <citation type="submission" date="2020-09" db="EMBL/GenBank/DDBJ databases">
        <title>Genome sequences of type strains of Chitinophaga qingshengii and Chitinophaga varians.</title>
        <authorList>
            <person name="Kittiwongwattana C."/>
        </authorList>
    </citation>
    <scope>NUCLEOTIDE SEQUENCE [LARGE SCALE GENOMIC DNA]</scope>
    <source>
        <strain evidence="1 2">JCM 30026</strain>
    </source>
</reference>
<name>A0ABR7TGY2_9BACT</name>
<evidence type="ECO:0000313" key="1">
    <source>
        <dbReference type="EMBL" id="MBC9929178.1"/>
    </source>
</evidence>
<dbReference type="RefSeq" id="WP_188086323.1">
    <property type="nucleotide sequence ID" value="NZ_JACVFC010000001.1"/>
</dbReference>
<evidence type="ECO:0000313" key="2">
    <source>
        <dbReference type="Proteomes" id="UP000659124"/>
    </source>
</evidence>
<protein>
    <submittedName>
        <fullName evidence="1">Uncharacterized protein</fullName>
    </submittedName>
</protein>
<dbReference type="EMBL" id="JACVFC010000001">
    <property type="protein sequence ID" value="MBC9929178.1"/>
    <property type="molecule type" value="Genomic_DNA"/>
</dbReference>
<organism evidence="1 2">
    <name type="scientific">Chitinophaga qingshengii</name>
    <dbReference type="NCBI Taxonomy" id="1569794"/>
    <lineage>
        <taxon>Bacteria</taxon>
        <taxon>Pseudomonadati</taxon>
        <taxon>Bacteroidota</taxon>
        <taxon>Chitinophagia</taxon>
        <taxon>Chitinophagales</taxon>
        <taxon>Chitinophagaceae</taxon>
        <taxon>Chitinophaga</taxon>
    </lineage>
</organism>
<sequence>MGPWVFQCAQCGAKNYLPVSAMLQPEIRCRGCGQSTSNPPERQERVRKLLAEDRWYADFLDLIFAMEEELGIEYEDADFPEPFVTWRELLMVTLRRGGTSLTEVMVITCMTRHADITVKDIRDKMDEPISR</sequence>
<gene>
    <name evidence="1" type="ORF">ICL07_02265</name>
</gene>
<dbReference type="Proteomes" id="UP000659124">
    <property type="component" value="Unassembled WGS sequence"/>
</dbReference>